<feature type="transmembrane region" description="Helical" evidence="12">
    <location>
        <begin position="1114"/>
        <end position="1135"/>
    </location>
</feature>
<evidence type="ECO:0008006" key="14">
    <source>
        <dbReference type="Google" id="ProtNLM"/>
    </source>
</evidence>
<sequence length="1184" mass="131494">MNKDSSSRSKGSRMNTNTKKNHRIPAFLSKLRVRVWNTRKQGHAKSPSPFLRLSSRQIFLLVSPILSLIGLVIFMNAFFLAKKSLPHMSSCEPDSAGNLLTDILQISPEHVQYLHQLGILSEHRDSRADDNSGGDSGVSESNGCWMPRRVDAMAIIVVDALRFDFALQHLPKSVGSRLSYEKNIDSSSNNADTSSIDVDAKNEDGDGDGDGGGDDRVRERRFKDEEHKMDQVNVMDNDKNKPRPRGLSQLYKFVADPPTVTMQRLKGLTTGGLPTFADITGNFGGAYVDEDNFVQQLHDVPAYKRGMSFSTGTVLEYGGDSNGDRTNRTVQMAFVGDDTWVDLYPNQFDDSHPFPSFNTRDLDTVDDGCLLHLPRLLKAFGYQPEPGKDQLEDERKLEMDEGSEKASVPVKSDQRQHQQQPFYEVLVSHFLGVDHVGHTYGPHNEHMDKKLGQMDDVLSNIFMKIDNAPPSQCQVAFVFGDHGMTEQGSHGGGTDEETGAALFAHYSPGCGDMGPSLSFGGGNGNGNGSGNDNSNEIGAYPFSQEAFRSIHQIDLVPTISVLLGLPIPYANLGGAVPALLPPLYHRTNFDARIQNNPRGSSTSDQSGNDFELVEAPFAATTLALNAAQVWNYLSTYSSTANKLPPDALADLAEILQKATAKFNDALSFSRPQGDPKNFSNPADVGESNFDSTEYREACSLYKYFLSQATDLGKKVWTRFDTVGMSIGIGLLVVSVIFAIPSLFKNKATSCNSKPLLSAKFKPKKLERKQNLVEGLLLFIFLLFQCILLTFSNSYIVSEESIAMFMISTLCAVSTVFRYLATTMHGRSNVRSLSTAALPMIIMFCSRLDSLFVSGHGMDPIIRKFWAHSPYFFLPSLAILAVMRYGYMRIGQKRRLCEYTQGRFHMLSDMTTIGLLGKSWVEKRSVDLTRHGYKSSMAALILSAAGLMISARQLRRHVVKQNLVGNKQSKDDRPGKTIGLPLQQQDAQVLYKTTIVILKILLLIVTITGSSAAPSSVFLLIQAWALLQLMFEDSPRKMHTPMLAAIWRLVIRHTFFATGHTCSFEKVQFSAAFVATDTFHFYFSGSSLFLNTFGWDIVGIFLLSAVCKAAKRPQVYTWVCFYQLLETTTSCISVTLMRRHLFVWAIFAPRFVFSCVFLVICNVFYLQSIIIRHPLIAPKDSTIMK</sequence>
<evidence type="ECO:0000256" key="5">
    <source>
        <dbReference type="ARBA" id="ARBA00022679"/>
    </source>
</evidence>
<feature type="transmembrane region" description="Helical" evidence="12">
    <location>
        <begin position="771"/>
        <end position="795"/>
    </location>
</feature>
<feature type="compositionally biased region" description="Polar residues" evidence="11">
    <location>
        <begin position="185"/>
        <end position="196"/>
    </location>
</feature>
<comment type="similarity">
    <text evidence="3">Belongs to the PIGG/PIGN/PIGO family. PIGO subfamily.</text>
</comment>
<name>A0A7S3Q985_9STRA</name>
<keyword evidence="4" id="KW-0337">GPI-anchor biosynthesis</keyword>
<reference evidence="13" key="1">
    <citation type="submission" date="2021-01" db="EMBL/GenBank/DDBJ databases">
        <authorList>
            <person name="Corre E."/>
            <person name="Pelletier E."/>
            <person name="Niang G."/>
            <person name="Scheremetjew M."/>
            <person name="Finn R."/>
            <person name="Kale V."/>
            <person name="Holt S."/>
            <person name="Cochrane G."/>
            <person name="Meng A."/>
            <person name="Brown T."/>
            <person name="Cohen L."/>
        </authorList>
    </citation>
    <scope>NUCLEOTIDE SEQUENCE</scope>
    <source>
        <strain evidence="13">MM31A-1</strain>
    </source>
</reference>
<comment type="pathway">
    <text evidence="2">Glycolipid biosynthesis; glycosylphosphatidylinositol-anchor biosynthesis.</text>
</comment>
<evidence type="ECO:0000256" key="1">
    <source>
        <dbReference type="ARBA" id="ARBA00004477"/>
    </source>
</evidence>
<gene>
    <name evidence="13" type="ORF">CDEB00056_LOCUS14886</name>
</gene>
<feature type="transmembrane region" description="Helical" evidence="12">
    <location>
        <begin position="864"/>
        <end position="882"/>
    </location>
</feature>
<feature type="transmembrane region" description="Helical" evidence="12">
    <location>
        <begin position="801"/>
        <end position="820"/>
    </location>
</feature>
<organism evidence="13">
    <name type="scientific">Chaetoceros debilis</name>
    <dbReference type="NCBI Taxonomy" id="122233"/>
    <lineage>
        <taxon>Eukaryota</taxon>
        <taxon>Sar</taxon>
        <taxon>Stramenopiles</taxon>
        <taxon>Ochrophyta</taxon>
        <taxon>Bacillariophyta</taxon>
        <taxon>Coscinodiscophyceae</taxon>
        <taxon>Chaetocerotophycidae</taxon>
        <taxon>Chaetocerotales</taxon>
        <taxon>Chaetocerotaceae</taxon>
        <taxon>Chaetoceros</taxon>
    </lineage>
</organism>
<dbReference type="InterPro" id="IPR017850">
    <property type="entry name" value="Alkaline_phosphatase_core_sf"/>
</dbReference>
<feature type="transmembrane region" description="Helical" evidence="12">
    <location>
        <begin position="1080"/>
        <end position="1102"/>
    </location>
</feature>
<dbReference type="PANTHER" id="PTHR23071">
    <property type="entry name" value="PHOSPHATIDYLINOSITOL GLYCAN"/>
    <property type="match status" value="1"/>
</dbReference>
<proteinExistence type="inferred from homology"/>
<evidence type="ECO:0000256" key="2">
    <source>
        <dbReference type="ARBA" id="ARBA00004687"/>
    </source>
</evidence>
<evidence type="ECO:0000256" key="4">
    <source>
        <dbReference type="ARBA" id="ARBA00022502"/>
    </source>
</evidence>
<dbReference type="SUPFAM" id="SSF53649">
    <property type="entry name" value="Alkaline phosphatase-like"/>
    <property type="match status" value="1"/>
</dbReference>
<evidence type="ECO:0000256" key="7">
    <source>
        <dbReference type="ARBA" id="ARBA00022824"/>
    </source>
</evidence>
<evidence type="ECO:0000256" key="10">
    <source>
        <dbReference type="ARBA" id="ARBA00023180"/>
    </source>
</evidence>
<feature type="compositionally biased region" description="Basic and acidic residues" evidence="11">
    <location>
        <begin position="213"/>
        <end position="227"/>
    </location>
</feature>
<comment type="subcellular location">
    <subcellularLocation>
        <location evidence="1">Endoplasmic reticulum membrane</location>
        <topology evidence="1">Multi-pass membrane protein</topology>
    </subcellularLocation>
</comment>
<dbReference type="AlphaFoldDB" id="A0A7S3Q985"/>
<keyword evidence="10" id="KW-0325">Glycoprotein</keyword>
<dbReference type="Gene3D" id="3.40.720.10">
    <property type="entry name" value="Alkaline Phosphatase, subunit A"/>
    <property type="match status" value="1"/>
</dbReference>
<dbReference type="CDD" id="cd16023">
    <property type="entry name" value="GPI_EPT_3"/>
    <property type="match status" value="1"/>
</dbReference>
<feature type="transmembrane region" description="Helical" evidence="12">
    <location>
        <begin position="1141"/>
        <end position="1165"/>
    </location>
</feature>
<dbReference type="PANTHER" id="PTHR23071:SF1">
    <property type="entry name" value="GPI ETHANOLAMINE PHOSPHATE TRANSFERASE 3"/>
    <property type="match status" value="1"/>
</dbReference>
<evidence type="ECO:0000256" key="9">
    <source>
        <dbReference type="ARBA" id="ARBA00023136"/>
    </source>
</evidence>
<feature type="transmembrane region" description="Helical" evidence="12">
    <location>
        <begin position="722"/>
        <end position="743"/>
    </location>
</feature>
<dbReference type="InterPro" id="IPR039524">
    <property type="entry name" value="PIGO/GPI13"/>
</dbReference>
<keyword evidence="9 12" id="KW-0472">Membrane</keyword>
<evidence type="ECO:0000256" key="6">
    <source>
        <dbReference type="ARBA" id="ARBA00022692"/>
    </source>
</evidence>
<accession>A0A7S3Q985</accession>
<dbReference type="GO" id="GO:0006506">
    <property type="term" value="P:GPI anchor biosynthetic process"/>
    <property type="evidence" value="ECO:0007669"/>
    <property type="project" value="UniProtKB-UniPathway"/>
</dbReference>
<keyword evidence="8 12" id="KW-1133">Transmembrane helix</keyword>
<evidence type="ECO:0000256" key="8">
    <source>
        <dbReference type="ARBA" id="ARBA00022989"/>
    </source>
</evidence>
<dbReference type="Pfam" id="PF01663">
    <property type="entry name" value="Phosphodiest"/>
    <property type="match status" value="1"/>
</dbReference>
<dbReference type="UniPathway" id="UPA00196"/>
<feature type="region of interest" description="Disordered" evidence="11">
    <location>
        <begin position="396"/>
        <end position="416"/>
    </location>
</feature>
<dbReference type="InterPro" id="IPR002591">
    <property type="entry name" value="Phosphodiest/P_Trfase"/>
</dbReference>
<evidence type="ECO:0000313" key="13">
    <source>
        <dbReference type="EMBL" id="CAE0470033.1"/>
    </source>
</evidence>
<dbReference type="InterPro" id="IPR037675">
    <property type="entry name" value="PIG-O_N"/>
</dbReference>
<dbReference type="GO" id="GO:0051377">
    <property type="term" value="F:mannose-ethanolamine phosphotransferase activity"/>
    <property type="evidence" value="ECO:0007669"/>
    <property type="project" value="InterPro"/>
</dbReference>
<feature type="transmembrane region" description="Helical" evidence="12">
    <location>
        <begin position="832"/>
        <end position="852"/>
    </location>
</feature>
<dbReference type="GO" id="GO:0005789">
    <property type="term" value="C:endoplasmic reticulum membrane"/>
    <property type="evidence" value="ECO:0007669"/>
    <property type="project" value="UniProtKB-SubCell"/>
</dbReference>
<dbReference type="EMBL" id="HBIO01019344">
    <property type="protein sequence ID" value="CAE0470033.1"/>
    <property type="molecule type" value="Transcribed_RNA"/>
</dbReference>
<keyword evidence="5" id="KW-0808">Transferase</keyword>
<feature type="transmembrane region" description="Helical" evidence="12">
    <location>
        <begin position="58"/>
        <end position="81"/>
    </location>
</feature>
<evidence type="ECO:0000256" key="12">
    <source>
        <dbReference type="SAM" id="Phobius"/>
    </source>
</evidence>
<keyword evidence="6 12" id="KW-0812">Transmembrane</keyword>
<evidence type="ECO:0000256" key="3">
    <source>
        <dbReference type="ARBA" id="ARBA00008695"/>
    </source>
</evidence>
<evidence type="ECO:0000256" key="11">
    <source>
        <dbReference type="SAM" id="MobiDB-lite"/>
    </source>
</evidence>
<keyword evidence="7" id="KW-0256">Endoplasmic reticulum</keyword>
<protein>
    <recommendedName>
        <fullName evidence="14">GPI ethanolamine phosphate transferase 3</fullName>
    </recommendedName>
</protein>
<feature type="region of interest" description="Disordered" evidence="11">
    <location>
        <begin position="179"/>
        <end position="227"/>
    </location>
</feature>